<dbReference type="EMBL" id="CP036275">
    <property type="protein sequence ID" value="QDU37779.1"/>
    <property type="molecule type" value="Genomic_DNA"/>
</dbReference>
<dbReference type="PROSITE" id="PS00374">
    <property type="entry name" value="MGMT"/>
    <property type="match status" value="1"/>
</dbReference>
<name>A0A517Z5R1_9PLAN</name>
<gene>
    <name evidence="10" type="primary">ogt</name>
    <name evidence="10" type="ORF">Mal4_20960</name>
</gene>
<dbReference type="SUPFAM" id="SSF46767">
    <property type="entry name" value="Methylated DNA-protein cysteine methyltransferase, C-terminal domain"/>
    <property type="match status" value="1"/>
</dbReference>
<accession>A0A517Z5R1</accession>
<dbReference type="GO" id="GO:0003908">
    <property type="term" value="F:methylated-DNA-[protein]-cysteine S-methyltransferase activity"/>
    <property type="evidence" value="ECO:0007669"/>
    <property type="project" value="UniProtKB-EC"/>
</dbReference>
<dbReference type="PANTHER" id="PTHR10815:SF13">
    <property type="entry name" value="METHYLATED-DNA--PROTEIN-CYSTEINE METHYLTRANSFERASE"/>
    <property type="match status" value="1"/>
</dbReference>
<evidence type="ECO:0000256" key="4">
    <source>
        <dbReference type="ARBA" id="ARBA00022603"/>
    </source>
</evidence>
<evidence type="ECO:0000256" key="2">
    <source>
        <dbReference type="ARBA" id="ARBA00008711"/>
    </source>
</evidence>
<dbReference type="RefSeq" id="WP_145368977.1">
    <property type="nucleotide sequence ID" value="NZ_CP036275.1"/>
</dbReference>
<keyword evidence="7" id="KW-0234">DNA repair</keyword>
<dbReference type="KEGG" id="mri:Mal4_20960"/>
<dbReference type="PANTHER" id="PTHR10815">
    <property type="entry name" value="METHYLATED-DNA--PROTEIN-CYSTEINE METHYLTRANSFERASE"/>
    <property type="match status" value="1"/>
</dbReference>
<evidence type="ECO:0000256" key="5">
    <source>
        <dbReference type="ARBA" id="ARBA00022679"/>
    </source>
</evidence>
<keyword evidence="4 10" id="KW-0489">Methyltransferase</keyword>
<reference evidence="10 11" key="1">
    <citation type="submission" date="2019-02" db="EMBL/GenBank/DDBJ databases">
        <title>Deep-cultivation of Planctomycetes and their phenomic and genomic characterization uncovers novel biology.</title>
        <authorList>
            <person name="Wiegand S."/>
            <person name="Jogler M."/>
            <person name="Boedeker C."/>
            <person name="Pinto D."/>
            <person name="Vollmers J."/>
            <person name="Rivas-Marin E."/>
            <person name="Kohn T."/>
            <person name="Peeters S.H."/>
            <person name="Heuer A."/>
            <person name="Rast P."/>
            <person name="Oberbeckmann S."/>
            <person name="Bunk B."/>
            <person name="Jeske O."/>
            <person name="Meyerdierks A."/>
            <person name="Storesund J.E."/>
            <person name="Kallscheuer N."/>
            <person name="Luecker S."/>
            <person name="Lage O.M."/>
            <person name="Pohl T."/>
            <person name="Merkel B.J."/>
            <person name="Hornburger P."/>
            <person name="Mueller R.-W."/>
            <person name="Bruemmer F."/>
            <person name="Labrenz M."/>
            <person name="Spormann A.M."/>
            <person name="Op den Camp H."/>
            <person name="Overmann J."/>
            <person name="Amann R."/>
            <person name="Jetten M.S.M."/>
            <person name="Mascher T."/>
            <person name="Medema M.H."/>
            <person name="Devos D.P."/>
            <person name="Kaster A.-K."/>
            <person name="Ovreas L."/>
            <person name="Rohde M."/>
            <person name="Galperin M.Y."/>
            <person name="Jogler C."/>
        </authorList>
    </citation>
    <scope>NUCLEOTIDE SEQUENCE [LARGE SCALE GENOMIC DNA]</scope>
    <source>
        <strain evidence="10 11">Mal4</strain>
    </source>
</reference>
<dbReference type="GO" id="GO:0006281">
    <property type="term" value="P:DNA repair"/>
    <property type="evidence" value="ECO:0007669"/>
    <property type="project" value="UniProtKB-KW"/>
</dbReference>
<evidence type="ECO:0000313" key="11">
    <source>
        <dbReference type="Proteomes" id="UP000320496"/>
    </source>
</evidence>
<dbReference type="CDD" id="cd06445">
    <property type="entry name" value="ATase"/>
    <property type="match status" value="1"/>
</dbReference>
<protein>
    <recommendedName>
        <fullName evidence="3">methylated-DNA--[protein]-cysteine S-methyltransferase</fullName>
        <ecNumber evidence="3">2.1.1.63</ecNumber>
    </recommendedName>
</protein>
<keyword evidence="5 10" id="KW-0808">Transferase</keyword>
<dbReference type="InterPro" id="IPR036217">
    <property type="entry name" value="MethylDNA_cys_MeTrfase_DNAb"/>
</dbReference>
<dbReference type="FunFam" id="1.10.10.10:FF:000214">
    <property type="entry name" value="Methylated-DNA--protein-cysteine methyltransferase"/>
    <property type="match status" value="1"/>
</dbReference>
<comment type="similarity">
    <text evidence="2">Belongs to the MGMT family.</text>
</comment>
<dbReference type="Gene3D" id="1.10.10.10">
    <property type="entry name" value="Winged helix-like DNA-binding domain superfamily/Winged helix DNA-binding domain"/>
    <property type="match status" value="1"/>
</dbReference>
<keyword evidence="11" id="KW-1185">Reference proteome</keyword>
<dbReference type="GO" id="GO:0032259">
    <property type="term" value="P:methylation"/>
    <property type="evidence" value="ECO:0007669"/>
    <property type="project" value="UniProtKB-KW"/>
</dbReference>
<evidence type="ECO:0000313" key="10">
    <source>
        <dbReference type="EMBL" id="QDU37779.1"/>
    </source>
</evidence>
<evidence type="ECO:0000256" key="7">
    <source>
        <dbReference type="ARBA" id="ARBA00023204"/>
    </source>
</evidence>
<evidence type="ECO:0000256" key="8">
    <source>
        <dbReference type="ARBA" id="ARBA00049348"/>
    </source>
</evidence>
<dbReference type="EC" id="2.1.1.63" evidence="3"/>
<dbReference type="Proteomes" id="UP000320496">
    <property type="component" value="Chromosome"/>
</dbReference>
<feature type="domain" description="Methylated-DNA-[protein]-cysteine S-methyltransferase DNA binding" evidence="9">
    <location>
        <begin position="86"/>
        <end position="168"/>
    </location>
</feature>
<evidence type="ECO:0000256" key="1">
    <source>
        <dbReference type="ARBA" id="ARBA00001286"/>
    </source>
</evidence>
<evidence type="ECO:0000256" key="3">
    <source>
        <dbReference type="ARBA" id="ARBA00011918"/>
    </source>
</evidence>
<proteinExistence type="inferred from homology"/>
<dbReference type="InterPro" id="IPR001497">
    <property type="entry name" value="MethylDNA_cys_MeTrfase_AS"/>
</dbReference>
<organism evidence="10 11">
    <name type="scientific">Maioricimonas rarisocia</name>
    <dbReference type="NCBI Taxonomy" id="2528026"/>
    <lineage>
        <taxon>Bacteria</taxon>
        <taxon>Pseudomonadati</taxon>
        <taxon>Planctomycetota</taxon>
        <taxon>Planctomycetia</taxon>
        <taxon>Planctomycetales</taxon>
        <taxon>Planctomycetaceae</taxon>
        <taxon>Maioricimonas</taxon>
    </lineage>
</organism>
<dbReference type="NCBIfam" id="TIGR00589">
    <property type="entry name" value="ogt"/>
    <property type="match status" value="1"/>
</dbReference>
<evidence type="ECO:0000256" key="6">
    <source>
        <dbReference type="ARBA" id="ARBA00022763"/>
    </source>
</evidence>
<comment type="catalytic activity">
    <reaction evidence="1">
        <text>a 4-O-methyl-thymidine in DNA + L-cysteinyl-[protein] = a thymidine in DNA + S-methyl-L-cysteinyl-[protein]</text>
        <dbReference type="Rhea" id="RHEA:53428"/>
        <dbReference type="Rhea" id="RHEA-COMP:10131"/>
        <dbReference type="Rhea" id="RHEA-COMP:10132"/>
        <dbReference type="Rhea" id="RHEA-COMP:13555"/>
        <dbReference type="Rhea" id="RHEA-COMP:13556"/>
        <dbReference type="ChEBI" id="CHEBI:29950"/>
        <dbReference type="ChEBI" id="CHEBI:82612"/>
        <dbReference type="ChEBI" id="CHEBI:137386"/>
        <dbReference type="ChEBI" id="CHEBI:137387"/>
        <dbReference type="EC" id="2.1.1.63"/>
    </reaction>
</comment>
<dbReference type="Pfam" id="PF01035">
    <property type="entry name" value="DNA_binding_1"/>
    <property type="match status" value="1"/>
</dbReference>
<sequence length="172" mass="18277">MNTTCVFETELGWVASASIDVGVSHLLIGHSSEQAVRSALEQRLLSSCEQFTETPQDELADRICAYARGEPVSFAEIPLALPAMTPFRKAIISRLRQIPYGTTVSYGELARQAGRPGAARAVGQAMACNTLPLLIPCHRVIAAGGRLGGFSAPTGVSLKERLLALEGVTAVR</sequence>
<keyword evidence="6" id="KW-0227">DNA damage</keyword>
<dbReference type="AlphaFoldDB" id="A0A517Z5R1"/>
<evidence type="ECO:0000259" key="9">
    <source>
        <dbReference type="Pfam" id="PF01035"/>
    </source>
</evidence>
<dbReference type="OrthoDB" id="9783680at2"/>
<dbReference type="InterPro" id="IPR014048">
    <property type="entry name" value="MethylDNA_cys_MeTrfase_DNA-bd"/>
</dbReference>
<comment type="catalytic activity">
    <reaction evidence="8">
        <text>a 6-O-methyl-2'-deoxyguanosine in DNA + L-cysteinyl-[protein] = S-methyl-L-cysteinyl-[protein] + a 2'-deoxyguanosine in DNA</text>
        <dbReference type="Rhea" id="RHEA:24000"/>
        <dbReference type="Rhea" id="RHEA-COMP:10131"/>
        <dbReference type="Rhea" id="RHEA-COMP:10132"/>
        <dbReference type="Rhea" id="RHEA-COMP:11367"/>
        <dbReference type="Rhea" id="RHEA-COMP:11368"/>
        <dbReference type="ChEBI" id="CHEBI:29950"/>
        <dbReference type="ChEBI" id="CHEBI:82612"/>
        <dbReference type="ChEBI" id="CHEBI:85445"/>
        <dbReference type="ChEBI" id="CHEBI:85448"/>
        <dbReference type="EC" id="2.1.1.63"/>
    </reaction>
</comment>
<dbReference type="InterPro" id="IPR036388">
    <property type="entry name" value="WH-like_DNA-bd_sf"/>
</dbReference>